<sequence length="879" mass="99163">MFYRDTDYQKVATWLHFNLNFRFWKCRGSRSRRSNPGGQPLSGETTSVLDHNASGDVSRGPQRKNLCQPTSSVRPTGRNSPGQKFWRKWCLLCCSGTPSSSPQPGAATEGSLQQSMSSTDCSNVLSPHQGVEPTSEPILEDVELKLSHLEAVEFETAPEETPVLQQAMLPVPSCKSTWPSSVTVEKNNNTSASMLDEPCSELKLKARNLQNLVTEILNSALCEDTTCIHNFLGSYRYFTTTKQMLDVLFTWVLSSIFGTWLDYFSQDFHEPPHFPCLKLLLNYLGIYMPGSEVEVQTFLLLDHWEDMQPSEMEDLATAPILALQPNPEPEPNSSGAPEVELPPVEMPEYKTGPFGEPLRPQFLDMELDLIRENPSILDSPHDLVDHFILMESIETPPVSLQEESCHNEIPEAHNLGNFTDQIWTALLCGNTVFVYHIQGIYGCFTTTEHVLDILYTWDISSILGIWLYQYWENFDNSAEFPCLTLTTTYMQLQMSGIHEECEAQLFLVHWEYRVPSGAIYEATLTGLVMVPQPNAEPEPPPSEAQGFEPNPMPGPTTNSPGPMAEDMDVEWIDEDTKFIAMPQDLVQEHFLVVDDIENAPVSIQEDSWSNGIHTVGSLENLLEQLWIAMFLGDIIFFNHFLGIYGQFTTAEHVLHVLFTWLSSVDSFCESAWCDSHEADRPENKLKKALTYILHTWLNMYWEDFYEPSEFPCLKLMVVYLNLHMPGSEEMHLAQHLLFQWEFLEPSETAYEGLLTAQLLMLQPNAEPDPSPSEAQRFEPNPMPGPTISSPSPIPEDTELEIISDDTQLLTISEDHEEHFMVMSGGSGCAGQDGVGSHLFCSNVAFFGSQAFFPSEDPSCPGLISKEDEPMEEELYFLFS</sequence>
<dbReference type="Proteomes" id="UP001732720">
    <property type="component" value="Chromosome 13"/>
</dbReference>
<organism evidence="1 2">
    <name type="scientific">Castor canadensis</name>
    <name type="common">American beaver</name>
    <dbReference type="NCBI Taxonomy" id="51338"/>
    <lineage>
        <taxon>Eukaryota</taxon>
        <taxon>Metazoa</taxon>
        <taxon>Chordata</taxon>
        <taxon>Craniata</taxon>
        <taxon>Vertebrata</taxon>
        <taxon>Euteleostomi</taxon>
        <taxon>Mammalia</taxon>
        <taxon>Eutheria</taxon>
        <taxon>Euarchontoglires</taxon>
        <taxon>Glires</taxon>
        <taxon>Rodentia</taxon>
        <taxon>Castorimorpha</taxon>
        <taxon>Castoridae</taxon>
        <taxon>Castor</taxon>
    </lineage>
</organism>
<evidence type="ECO:0000313" key="1">
    <source>
        <dbReference type="Proteomes" id="UP001732720"/>
    </source>
</evidence>
<accession>A0AC58KUE5</accession>
<gene>
    <name evidence="2" type="primary">LOC141415567</name>
</gene>
<name>A0AC58KUE5_CASCN</name>
<proteinExistence type="predicted"/>
<keyword evidence="1" id="KW-1185">Reference proteome</keyword>
<evidence type="ECO:0000313" key="2">
    <source>
        <dbReference type="RefSeq" id="XP_073908547.1"/>
    </source>
</evidence>
<protein>
    <submittedName>
        <fullName evidence="2">Uncharacterized protein isoform X1</fullName>
    </submittedName>
</protein>
<dbReference type="RefSeq" id="XP_073908547.1">
    <property type="nucleotide sequence ID" value="XM_074052446.1"/>
</dbReference>
<reference evidence="2" key="1">
    <citation type="submission" date="2025-08" db="UniProtKB">
        <authorList>
            <consortium name="RefSeq"/>
        </authorList>
    </citation>
    <scope>IDENTIFICATION</scope>
</reference>